<dbReference type="PANTHER" id="PTHR40266:SF2">
    <property type="entry name" value="TOXIN HIGB-1"/>
    <property type="match status" value="1"/>
</dbReference>
<dbReference type="InterPro" id="IPR007711">
    <property type="entry name" value="HigB-1"/>
</dbReference>
<evidence type="ECO:0000313" key="1">
    <source>
        <dbReference type="EMBL" id="BAO28612.1"/>
    </source>
</evidence>
<protein>
    <submittedName>
        <fullName evidence="1">Plasmid maintenance system killer</fullName>
    </submittedName>
</protein>
<proteinExistence type="predicted"/>
<name>W0SCF7_9PROT</name>
<organism evidence="1 2">
    <name type="scientific">Sulfuritalea hydrogenivorans sk43H</name>
    <dbReference type="NCBI Taxonomy" id="1223802"/>
    <lineage>
        <taxon>Bacteria</taxon>
        <taxon>Pseudomonadati</taxon>
        <taxon>Pseudomonadota</taxon>
        <taxon>Betaproteobacteria</taxon>
        <taxon>Nitrosomonadales</taxon>
        <taxon>Sterolibacteriaceae</taxon>
        <taxon>Sulfuritalea</taxon>
    </lineage>
</organism>
<dbReference type="InterPro" id="IPR035093">
    <property type="entry name" value="RelE/ParE_toxin_dom_sf"/>
</dbReference>
<dbReference type="AlphaFoldDB" id="W0SCF7"/>
<dbReference type="STRING" id="1223802.SUTH_00804"/>
<dbReference type="Gene3D" id="3.30.2310.20">
    <property type="entry name" value="RelE-like"/>
    <property type="match status" value="1"/>
</dbReference>
<dbReference type="KEGG" id="shd:SUTH_00804"/>
<keyword evidence="2" id="KW-1185">Reference proteome</keyword>
<sequence>MIRSFADKETESLFTTGRSRRLPQSILRRAMTRLYQMHFAKRIEDLREPPSNRLEALKGDRGGQWSIRINDQWRVCFRFEDGDAFNVEIADYH</sequence>
<evidence type="ECO:0000313" key="2">
    <source>
        <dbReference type="Proteomes" id="UP000031637"/>
    </source>
</evidence>
<reference evidence="1 2" key="1">
    <citation type="journal article" date="2014" name="Syst. Appl. Microbiol.">
        <title>Complete genomes of freshwater sulfur oxidizers Sulfuricella denitrificans skB26 and Sulfuritalea hydrogenivorans sk43H: genetic insights into the sulfur oxidation pathway of betaproteobacteria.</title>
        <authorList>
            <person name="Watanabe T."/>
            <person name="Kojima H."/>
            <person name="Fukui M."/>
        </authorList>
    </citation>
    <scope>NUCLEOTIDE SEQUENCE [LARGE SCALE GENOMIC DNA]</scope>
    <source>
        <strain evidence="1">DSM22779</strain>
    </source>
</reference>
<dbReference type="HOGENOM" id="CLU_155111_1_1_4"/>
<accession>W0SCF7</accession>
<dbReference type="SUPFAM" id="SSF143011">
    <property type="entry name" value="RelE-like"/>
    <property type="match status" value="1"/>
</dbReference>
<dbReference type="RefSeq" id="WP_041101628.1">
    <property type="nucleotide sequence ID" value="NZ_AP012547.1"/>
</dbReference>
<dbReference type="OrthoDB" id="9801102at2"/>
<dbReference type="PANTHER" id="PTHR40266">
    <property type="entry name" value="TOXIN HIGB-1"/>
    <property type="match status" value="1"/>
</dbReference>
<gene>
    <name evidence="1" type="ORF">SUTH_00804</name>
</gene>
<dbReference type="EMBL" id="AP012547">
    <property type="protein sequence ID" value="BAO28612.1"/>
    <property type="molecule type" value="Genomic_DNA"/>
</dbReference>
<dbReference type="Pfam" id="PF05015">
    <property type="entry name" value="HigB-like_toxin"/>
    <property type="match status" value="1"/>
</dbReference>
<dbReference type="Proteomes" id="UP000031637">
    <property type="component" value="Chromosome"/>
</dbReference>